<gene>
    <name evidence="9" type="ORF">Dthio_PD2673</name>
</gene>
<feature type="region of interest" description="Disordered" evidence="5">
    <location>
        <begin position="349"/>
        <end position="373"/>
    </location>
</feature>
<sequence length="612" mass="67721">MKLGRIFIIITAGICLLAIAALTYTTNRTMERELTSEYEEKAETLLFSMKAVRSHIGSVVRPEATDLLGEDEFMVELQSTSYAANQVFQQIPEEHRHEITFRTPSTKPMNPDNDATPVEAELIRTLDRMHRDGKDELEWRGIRNVDGEDYYIIAQGEENRADCLPCHRQPEDAPESMRERYPFDSPPRLEDRVETAEVVYIPMSSMYETIRQSNQFLFIMGGLGVLAIILGVYLLFSRLISRPLNSLQSYALAVEQGNLDSSIQGNFKGELASLKNSVQSMVVKLKDKIDESQEKSQEAETQSQKAMQAVKEAEEAKKQAEKAKVQGMQHAADSVDEIVEKLNSNLQELSRQVNHSSQSAKSQNERVGESSTAMEEMNATVLEVSRNSSNVAQKAEDSKERAVEGSEIVQKAVEAILKVQDHAGSLRTNLGKLGEEAEDISKIMNVIDDIADQTNLLALNAAIEAARAGEAGRGFAVVADEVRKLAEKTMNATKEVSQAISSIQDGTRTNIEAMESAVEAVQEATEMAKQSGRALEEIVQLISAAADEVRSIATATEQQSTSSEEINASLEEISRLSSSTAEAMEHSDQAISELVKQVNMLQDLVRELKEEK</sequence>
<dbReference type="CDD" id="cd06225">
    <property type="entry name" value="HAMP"/>
    <property type="match status" value="1"/>
</dbReference>
<dbReference type="PROSITE" id="PS50111">
    <property type="entry name" value="CHEMOTAXIS_TRANSDUC_2"/>
    <property type="match status" value="1"/>
</dbReference>
<keyword evidence="6" id="KW-0812">Transmembrane</keyword>
<dbReference type="PROSITE" id="PS50885">
    <property type="entry name" value="HAMP"/>
    <property type="match status" value="1"/>
</dbReference>
<feature type="compositionally biased region" description="Polar residues" evidence="5">
    <location>
        <begin position="349"/>
        <end position="362"/>
    </location>
</feature>
<dbReference type="SUPFAM" id="SSF158472">
    <property type="entry name" value="HAMP domain-like"/>
    <property type="match status" value="1"/>
</dbReference>
<proteinExistence type="inferred from homology"/>
<feature type="region of interest" description="Disordered" evidence="5">
    <location>
        <begin position="293"/>
        <end position="329"/>
    </location>
</feature>
<comment type="caution">
    <text evidence="9">The sequence shown here is derived from an EMBL/GenBank/DDBJ whole genome shotgun (WGS) entry which is preliminary data.</text>
</comment>
<keyword evidence="6" id="KW-1133">Transmembrane helix</keyword>
<evidence type="ECO:0000256" key="3">
    <source>
        <dbReference type="ARBA" id="ARBA00029447"/>
    </source>
</evidence>
<name>D6SKQ1_9BACT</name>
<dbReference type="PANTHER" id="PTHR32089">
    <property type="entry name" value="METHYL-ACCEPTING CHEMOTAXIS PROTEIN MCPB"/>
    <property type="match status" value="1"/>
</dbReference>
<dbReference type="GO" id="GO:0007165">
    <property type="term" value="P:signal transduction"/>
    <property type="evidence" value="ECO:0007669"/>
    <property type="project" value="UniProtKB-KW"/>
</dbReference>
<dbReference type="Pfam" id="PF11845">
    <property type="entry name" value="Tll0287-like"/>
    <property type="match status" value="1"/>
</dbReference>
<evidence type="ECO:0000256" key="4">
    <source>
        <dbReference type="PROSITE-ProRule" id="PRU00284"/>
    </source>
</evidence>
<dbReference type="Proteomes" id="UP000005496">
    <property type="component" value="Unassembled WGS sequence"/>
</dbReference>
<dbReference type="GO" id="GO:0006935">
    <property type="term" value="P:chemotaxis"/>
    <property type="evidence" value="ECO:0007669"/>
    <property type="project" value="UniProtKB-ARBA"/>
</dbReference>
<evidence type="ECO:0000259" key="8">
    <source>
        <dbReference type="PROSITE" id="PS50885"/>
    </source>
</evidence>
<dbReference type="AlphaFoldDB" id="D6SKQ1"/>
<dbReference type="EMBL" id="ACJN02000001">
    <property type="protein sequence ID" value="EFI35262.1"/>
    <property type="molecule type" value="Genomic_DNA"/>
</dbReference>
<reference evidence="9" key="1">
    <citation type="submission" date="2010-05" db="EMBL/GenBank/DDBJ databases">
        <title>The draft genome of Desulfonatronospira thiodismutans ASO3-1.</title>
        <authorList>
            <consortium name="US DOE Joint Genome Institute (JGI-PGF)"/>
            <person name="Lucas S."/>
            <person name="Copeland A."/>
            <person name="Lapidus A."/>
            <person name="Cheng J.-F."/>
            <person name="Bruce D."/>
            <person name="Goodwin L."/>
            <person name="Pitluck S."/>
            <person name="Chertkov O."/>
            <person name="Brettin T."/>
            <person name="Detter J.C."/>
            <person name="Han C."/>
            <person name="Land M.L."/>
            <person name="Hauser L."/>
            <person name="Kyrpides N."/>
            <person name="Mikhailova N."/>
            <person name="Muyzer G."/>
            <person name="Woyke T."/>
        </authorList>
    </citation>
    <scope>NUCLEOTIDE SEQUENCE [LARGE SCALE GENOMIC DNA]</scope>
    <source>
        <strain evidence="9">ASO3-1</strain>
    </source>
</reference>
<dbReference type="CDD" id="cd11386">
    <property type="entry name" value="MCP_signal"/>
    <property type="match status" value="1"/>
</dbReference>
<dbReference type="Gene3D" id="1.10.287.950">
    <property type="entry name" value="Methyl-accepting chemotaxis protein"/>
    <property type="match status" value="1"/>
</dbReference>
<organism evidence="9 10">
    <name type="scientific">Desulfonatronospira thiodismutans ASO3-1</name>
    <dbReference type="NCBI Taxonomy" id="555779"/>
    <lineage>
        <taxon>Bacteria</taxon>
        <taxon>Pseudomonadati</taxon>
        <taxon>Thermodesulfobacteriota</taxon>
        <taxon>Desulfovibrionia</taxon>
        <taxon>Desulfovibrionales</taxon>
        <taxon>Desulfonatronovibrionaceae</taxon>
        <taxon>Desulfonatronospira</taxon>
    </lineage>
</organism>
<evidence type="ECO:0000256" key="5">
    <source>
        <dbReference type="SAM" id="MobiDB-lite"/>
    </source>
</evidence>
<accession>D6SKQ1</accession>
<feature type="transmembrane region" description="Helical" evidence="6">
    <location>
        <begin position="6"/>
        <end position="24"/>
    </location>
</feature>
<comment type="subcellular location">
    <subcellularLocation>
        <location evidence="1">Membrane</location>
    </subcellularLocation>
</comment>
<evidence type="ECO:0000256" key="6">
    <source>
        <dbReference type="SAM" id="Phobius"/>
    </source>
</evidence>
<dbReference type="Pfam" id="PF00015">
    <property type="entry name" value="MCPsignal"/>
    <property type="match status" value="1"/>
</dbReference>
<dbReference type="Gene3D" id="6.10.340.10">
    <property type="match status" value="1"/>
</dbReference>
<evidence type="ECO:0000313" key="9">
    <source>
        <dbReference type="EMBL" id="EFI35262.1"/>
    </source>
</evidence>
<dbReference type="Pfam" id="PF00672">
    <property type="entry name" value="HAMP"/>
    <property type="match status" value="1"/>
</dbReference>
<evidence type="ECO:0000259" key="7">
    <source>
        <dbReference type="PROSITE" id="PS50111"/>
    </source>
</evidence>
<evidence type="ECO:0000256" key="1">
    <source>
        <dbReference type="ARBA" id="ARBA00004370"/>
    </source>
</evidence>
<dbReference type="FunFam" id="1.10.287.950:FF:000001">
    <property type="entry name" value="Methyl-accepting chemotaxis sensory transducer"/>
    <property type="match status" value="1"/>
</dbReference>
<dbReference type="InterPro" id="IPR004089">
    <property type="entry name" value="MCPsignal_dom"/>
</dbReference>
<dbReference type="SUPFAM" id="SSF58104">
    <property type="entry name" value="Methyl-accepting chemotaxis protein (MCP) signaling domain"/>
    <property type="match status" value="1"/>
</dbReference>
<keyword evidence="6" id="KW-0472">Membrane</keyword>
<feature type="domain" description="HAMP" evidence="8">
    <location>
        <begin position="238"/>
        <end position="290"/>
    </location>
</feature>
<feature type="domain" description="Methyl-accepting transducer" evidence="7">
    <location>
        <begin position="338"/>
        <end position="574"/>
    </location>
</feature>
<protein>
    <submittedName>
        <fullName evidence="9">Methyl-accepting chemotaxis sensory transducer</fullName>
    </submittedName>
</protein>
<dbReference type="InterPro" id="IPR021796">
    <property type="entry name" value="Tll0287-like_dom"/>
</dbReference>
<feature type="compositionally biased region" description="Basic and acidic residues" evidence="5">
    <location>
        <begin position="311"/>
        <end position="324"/>
    </location>
</feature>
<dbReference type="eggNOG" id="COG0840">
    <property type="taxonomic scope" value="Bacteria"/>
</dbReference>
<keyword evidence="10" id="KW-1185">Reference proteome</keyword>
<dbReference type="SMART" id="SM00283">
    <property type="entry name" value="MA"/>
    <property type="match status" value="1"/>
</dbReference>
<comment type="similarity">
    <text evidence="3">Belongs to the methyl-accepting chemotaxis (MCP) protein family.</text>
</comment>
<evidence type="ECO:0000256" key="2">
    <source>
        <dbReference type="ARBA" id="ARBA00023224"/>
    </source>
</evidence>
<feature type="transmembrane region" description="Helical" evidence="6">
    <location>
        <begin position="216"/>
        <end position="236"/>
    </location>
</feature>
<dbReference type="OrthoDB" id="9816383at2"/>
<dbReference type="GO" id="GO:0016020">
    <property type="term" value="C:membrane"/>
    <property type="evidence" value="ECO:0007669"/>
    <property type="project" value="UniProtKB-SubCell"/>
</dbReference>
<dbReference type="SMART" id="SM00304">
    <property type="entry name" value="HAMP"/>
    <property type="match status" value="1"/>
</dbReference>
<dbReference type="PANTHER" id="PTHR32089:SF112">
    <property type="entry name" value="LYSOZYME-LIKE PROTEIN-RELATED"/>
    <property type="match status" value="1"/>
</dbReference>
<dbReference type="RefSeq" id="WP_008868395.1">
    <property type="nucleotide sequence ID" value="NZ_ACJN02000001.1"/>
</dbReference>
<keyword evidence="2 4" id="KW-0807">Transducer</keyword>
<dbReference type="InterPro" id="IPR003660">
    <property type="entry name" value="HAMP_dom"/>
</dbReference>
<evidence type="ECO:0000313" key="10">
    <source>
        <dbReference type="Proteomes" id="UP000005496"/>
    </source>
</evidence>